<comment type="caution">
    <text evidence="2">The sequence shown here is derived from an EMBL/GenBank/DDBJ whole genome shotgun (WGS) entry which is preliminary data.</text>
</comment>
<dbReference type="AlphaFoldDB" id="A0A484DJM8"/>
<gene>
    <name evidence="2" type="ORF">EPR50_G00012070</name>
</gene>
<evidence type="ECO:0000313" key="2">
    <source>
        <dbReference type="EMBL" id="TDH15708.1"/>
    </source>
</evidence>
<evidence type="ECO:0000256" key="1">
    <source>
        <dbReference type="SAM" id="MobiDB-lite"/>
    </source>
</evidence>
<feature type="region of interest" description="Disordered" evidence="1">
    <location>
        <begin position="276"/>
        <end position="319"/>
    </location>
</feature>
<dbReference type="Proteomes" id="UP000295070">
    <property type="component" value="Chromosome 2"/>
</dbReference>
<reference evidence="2 3" key="1">
    <citation type="submission" date="2019-01" db="EMBL/GenBank/DDBJ databases">
        <title>A chromosome-scale genome assembly of the yellow perch, Perca flavescens.</title>
        <authorList>
            <person name="Feron R."/>
            <person name="Morvezen R."/>
            <person name="Bestin A."/>
            <person name="Haffray P."/>
            <person name="Klopp C."/>
            <person name="Zahm M."/>
            <person name="Cabau C."/>
            <person name="Roques C."/>
            <person name="Donnadieu C."/>
            <person name="Bouchez O."/>
            <person name="Christie M."/>
            <person name="Larson W."/>
            <person name="Guiguen Y."/>
        </authorList>
    </citation>
    <scope>NUCLEOTIDE SEQUENCE [LARGE SCALE GENOMIC DNA]</scope>
    <source>
        <strain evidence="2">YP-PL-M2</strain>
        <tissue evidence="2">Blood</tissue>
    </source>
</reference>
<accession>A0A484DJM8</accession>
<protein>
    <submittedName>
        <fullName evidence="2">Uncharacterized protein</fullName>
    </submittedName>
</protein>
<feature type="compositionally biased region" description="Low complexity" evidence="1">
    <location>
        <begin position="93"/>
        <end position="107"/>
    </location>
</feature>
<dbReference type="EMBL" id="SCKG01000002">
    <property type="protein sequence ID" value="TDH15708.1"/>
    <property type="molecule type" value="Genomic_DNA"/>
</dbReference>
<sequence length="379" mass="40663">MGVSDRKNKTTPPTIRVYIAKRIKGPPLPNPANSFLNDANFQNWLSPYFTSESFQSFLKPVDIVSVEVTSTVDAVAPCGPEAALLEKMRSESSHTSTSSNFTNPSYSQLCPPPPPPPPVSSLTAGNLAPCATDTPYGPVGSQGEGNNAEQDREVRGKEVEIRQLLSKGSNNSEPMPVISDYEKAEKLQVECFRLQRLDSGVCSGEEVSQESFEADSINLTDSHEDGPEGEEQMEGGNGKEVDLQKLFGGSVDILGKGSIQVCSGYEQVQKLPADSPELWSLDSDIGSGGEEQMSQEESLEDIGKSTESTSLLPSPSPSSVLSYSLPSFTPLPLNFSGPGLSPALQPLPSHLLERIALISIKRSVEPSGDGYMPVRQEQS</sequence>
<feature type="compositionally biased region" description="Low complexity" evidence="1">
    <location>
        <begin position="305"/>
        <end position="319"/>
    </location>
</feature>
<proteinExistence type="predicted"/>
<evidence type="ECO:0000313" key="3">
    <source>
        <dbReference type="Proteomes" id="UP000295070"/>
    </source>
</evidence>
<name>A0A484DJM8_PERFV</name>
<feature type="region of interest" description="Disordered" evidence="1">
    <location>
        <begin position="202"/>
        <end position="238"/>
    </location>
</feature>
<keyword evidence="3" id="KW-1185">Reference proteome</keyword>
<organism evidence="2 3">
    <name type="scientific">Perca flavescens</name>
    <name type="common">American yellow perch</name>
    <name type="synonym">Morone flavescens</name>
    <dbReference type="NCBI Taxonomy" id="8167"/>
    <lineage>
        <taxon>Eukaryota</taxon>
        <taxon>Metazoa</taxon>
        <taxon>Chordata</taxon>
        <taxon>Craniata</taxon>
        <taxon>Vertebrata</taxon>
        <taxon>Euteleostomi</taxon>
        <taxon>Actinopterygii</taxon>
        <taxon>Neopterygii</taxon>
        <taxon>Teleostei</taxon>
        <taxon>Neoteleostei</taxon>
        <taxon>Acanthomorphata</taxon>
        <taxon>Eupercaria</taxon>
        <taxon>Perciformes</taxon>
        <taxon>Percoidei</taxon>
        <taxon>Percidae</taxon>
        <taxon>Percinae</taxon>
        <taxon>Perca</taxon>
    </lineage>
</organism>
<feature type="region of interest" description="Disordered" evidence="1">
    <location>
        <begin position="87"/>
        <end position="155"/>
    </location>
</feature>
<feature type="compositionally biased region" description="Pro residues" evidence="1">
    <location>
        <begin position="110"/>
        <end position="119"/>
    </location>
</feature>